<evidence type="ECO:0000313" key="2">
    <source>
        <dbReference type="Proteomes" id="UP000199025"/>
    </source>
</evidence>
<keyword evidence="2" id="KW-1185">Reference proteome</keyword>
<dbReference type="OrthoDB" id="3212118at2"/>
<reference evidence="1 2" key="1">
    <citation type="submission" date="2016-10" db="EMBL/GenBank/DDBJ databases">
        <authorList>
            <person name="de Groot N.N."/>
        </authorList>
    </citation>
    <scope>NUCLEOTIDE SEQUENCE [LARGE SCALE GENOMIC DNA]</scope>
    <source>
        <strain evidence="1 2">DSM 44468</strain>
    </source>
</reference>
<dbReference type="Proteomes" id="UP000199025">
    <property type="component" value="Unassembled WGS sequence"/>
</dbReference>
<dbReference type="Pfam" id="PF12900">
    <property type="entry name" value="Pyridox_ox_2"/>
    <property type="match status" value="1"/>
</dbReference>
<dbReference type="STRING" id="115433.SAMN05421835_101766"/>
<gene>
    <name evidence="1" type="ORF">SAMN05421835_101766</name>
</gene>
<dbReference type="Gene3D" id="2.30.110.10">
    <property type="entry name" value="Electron Transport, Fmn-binding Protein, Chain A"/>
    <property type="match status" value="1"/>
</dbReference>
<evidence type="ECO:0000313" key="1">
    <source>
        <dbReference type="EMBL" id="SFI78188.1"/>
    </source>
</evidence>
<dbReference type="InterPro" id="IPR024747">
    <property type="entry name" value="Pyridox_Oxase-rel"/>
</dbReference>
<proteinExistence type="predicted"/>
<name>A0A1I3L0S2_9PSEU</name>
<organism evidence="1 2">
    <name type="scientific">Amycolatopsis sacchari</name>
    <dbReference type="NCBI Taxonomy" id="115433"/>
    <lineage>
        <taxon>Bacteria</taxon>
        <taxon>Bacillati</taxon>
        <taxon>Actinomycetota</taxon>
        <taxon>Actinomycetes</taxon>
        <taxon>Pseudonocardiales</taxon>
        <taxon>Pseudonocardiaceae</taxon>
        <taxon>Amycolatopsis</taxon>
    </lineage>
</organism>
<sequence length="142" mass="15419">MTELRALSPRQCMDLLSSGTVGRLAFSEHAMPAIRPVNFLLHGGDLVIRTSRTGSIAKLVDEVVAFEVDDIDPATHTGWSVVVVGKIHPVTNIEELVTLADPRRRPWPGGERSCFLRLPIDIVSGRTFEAYDVGPAETVAAS</sequence>
<dbReference type="SUPFAM" id="SSF50475">
    <property type="entry name" value="FMN-binding split barrel"/>
    <property type="match status" value="1"/>
</dbReference>
<dbReference type="InterPro" id="IPR012349">
    <property type="entry name" value="Split_barrel_FMN-bd"/>
</dbReference>
<dbReference type="AlphaFoldDB" id="A0A1I3L0S2"/>
<accession>A0A1I3L0S2</accession>
<dbReference type="EMBL" id="FORP01000001">
    <property type="protein sequence ID" value="SFI78188.1"/>
    <property type="molecule type" value="Genomic_DNA"/>
</dbReference>
<dbReference type="RefSeq" id="WP_091504212.1">
    <property type="nucleotide sequence ID" value="NZ_CBDQZW010000002.1"/>
</dbReference>
<protein>
    <submittedName>
        <fullName evidence="1">Nitroimidazol reductase NimA, pyridoxamine 5'-phosphate oxidase superfamily</fullName>
    </submittedName>
</protein>